<dbReference type="PANTHER" id="PTHR36987">
    <property type="entry name" value="NADH DEHYDROGENASE [UBIQUINONE] 1 BETA SUBCOMPLEX SUBUNIT 2-LIKE"/>
    <property type="match status" value="1"/>
</dbReference>
<dbReference type="GO" id="GO:0045271">
    <property type="term" value="C:respiratory chain complex I"/>
    <property type="evidence" value="ECO:0007669"/>
    <property type="project" value="InterPro"/>
</dbReference>
<dbReference type="PANTHER" id="PTHR36987:SF1">
    <property type="entry name" value="NADH DEHYDROGENASE [UBIQUINONE] 1 BETA SUBCOMPLEX SUBUNIT 2"/>
    <property type="match status" value="1"/>
</dbReference>
<organism evidence="1 2">
    <name type="scientific">Entomortierella parvispora</name>
    <dbReference type="NCBI Taxonomy" id="205924"/>
    <lineage>
        <taxon>Eukaryota</taxon>
        <taxon>Fungi</taxon>
        <taxon>Fungi incertae sedis</taxon>
        <taxon>Mucoromycota</taxon>
        <taxon>Mortierellomycotina</taxon>
        <taxon>Mortierellomycetes</taxon>
        <taxon>Mortierellales</taxon>
        <taxon>Mortierellaceae</taxon>
        <taxon>Entomortierella</taxon>
    </lineage>
</organism>
<reference evidence="1" key="2">
    <citation type="journal article" date="2022" name="Microbiol. Resour. Announc.">
        <title>Whole-Genome Sequence of Entomortierella parvispora E1425, a Mucoromycotan Fungus Associated with Burkholderiaceae-Related Endosymbiotic Bacteria.</title>
        <authorList>
            <person name="Herlambang A."/>
            <person name="Guo Y."/>
            <person name="Takashima Y."/>
            <person name="Narisawa K."/>
            <person name="Ohta H."/>
            <person name="Nishizawa T."/>
        </authorList>
    </citation>
    <scope>NUCLEOTIDE SEQUENCE</scope>
    <source>
        <strain evidence="1">E1425</strain>
    </source>
</reference>
<dbReference type="OrthoDB" id="531564at2759"/>
<dbReference type="GO" id="GO:0005743">
    <property type="term" value="C:mitochondrial inner membrane"/>
    <property type="evidence" value="ECO:0007669"/>
    <property type="project" value="InterPro"/>
</dbReference>
<evidence type="ECO:0000313" key="1">
    <source>
        <dbReference type="EMBL" id="GJJ73855.1"/>
    </source>
</evidence>
<keyword evidence="2" id="KW-1185">Reference proteome</keyword>
<accession>A0A9P3LXH9</accession>
<dbReference type="EMBL" id="BQFW01000008">
    <property type="protein sequence ID" value="GJJ73855.1"/>
    <property type="molecule type" value="Genomic_DNA"/>
</dbReference>
<protein>
    <submittedName>
        <fullName evidence="1">Uncharacterized protein</fullName>
    </submittedName>
</protein>
<dbReference type="InterPro" id="IPR044980">
    <property type="entry name" value="NDUFB2_plant/fungi"/>
</dbReference>
<proteinExistence type="predicted"/>
<reference evidence="1" key="1">
    <citation type="submission" date="2021-11" db="EMBL/GenBank/DDBJ databases">
        <authorList>
            <person name="Herlambang A."/>
            <person name="Guo Y."/>
            <person name="Takashima Y."/>
            <person name="Nishizawa T."/>
        </authorList>
    </citation>
    <scope>NUCLEOTIDE SEQUENCE</scope>
    <source>
        <strain evidence="1">E1425</strain>
    </source>
</reference>
<name>A0A9P3LXH9_9FUNG</name>
<sequence length="149" mass="17052">MAGFHPHMPATRYSAVAKVLGASMWFWVMYKAKEEGPVVLVRASRHSKLFPLIMDHSGLPNPQDQNKREQGWIQNGGQCRISYSEGYVASNSQLDTSRRRTTSSQIDAIHRDTKMPERRGAFTPLEQQLETQETFLRRKTTSCLQRTVN</sequence>
<comment type="caution">
    <text evidence="1">The sequence shown here is derived from an EMBL/GenBank/DDBJ whole genome shotgun (WGS) entry which is preliminary data.</text>
</comment>
<dbReference type="Proteomes" id="UP000827284">
    <property type="component" value="Unassembled WGS sequence"/>
</dbReference>
<evidence type="ECO:0000313" key="2">
    <source>
        <dbReference type="Proteomes" id="UP000827284"/>
    </source>
</evidence>
<dbReference type="AlphaFoldDB" id="A0A9P3LXH9"/>
<gene>
    <name evidence="1" type="ORF">EMPS_06213</name>
</gene>